<evidence type="ECO:0000256" key="4">
    <source>
        <dbReference type="ARBA" id="ARBA00022989"/>
    </source>
</evidence>
<dbReference type="GO" id="GO:0030425">
    <property type="term" value="C:dendrite"/>
    <property type="evidence" value="ECO:0007669"/>
    <property type="project" value="TreeGrafter"/>
</dbReference>
<dbReference type="InterPro" id="IPR013604">
    <property type="entry name" value="7TM_chemorcpt"/>
</dbReference>
<keyword evidence="5 8" id="KW-0472">Membrane</keyword>
<evidence type="ECO:0000313" key="9">
    <source>
        <dbReference type="EMBL" id="OXA50327.1"/>
    </source>
</evidence>
<evidence type="ECO:0000256" key="6">
    <source>
        <dbReference type="ARBA" id="ARBA00023170"/>
    </source>
</evidence>
<evidence type="ECO:0000256" key="7">
    <source>
        <dbReference type="ARBA" id="ARBA00023224"/>
    </source>
</evidence>
<keyword evidence="2" id="KW-1003">Cell membrane</keyword>
<dbReference type="OrthoDB" id="6715617at2759"/>
<dbReference type="GO" id="GO:0043025">
    <property type="term" value="C:neuronal cell body"/>
    <property type="evidence" value="ECO:0007669"/>
    <property type="project" value="TreeGrafter"/>
</dbReference>
<evidence type="ECO:0000256" key="1">
    <source>
        <dbReference type="ARBA" id="ARBA00004651"/>
    </source>
</evidence>
<dbReference type="AlphaFoldDB" id="A0A226E031"/>
<organism evidence="9 10">
    <name type="scientific">Folsomia candida</name>
    <name type="common">Springtail</name>
    <dbReference type="NCBI Taxonomy" id="158441"/>
    <lineage>
        <taxon>Eukaryota</taxon>
        <taxon>Metazoa</taxon>
        <taxon>Ecdysozoa</taxon>
        <taxon>Arthropoda</taxon>
        <taxon>Hexapoda</taxon>
        <taxon>Collembola</taxon>
        <taxon>Entomobryomorpha</taxon>
        <taxon>Isotomoidea</taxon>
        <taxon>Isotomidae</taxon>
        <taxon>Proisotominae</taxon>
        <taxon>Folsomia</taxon>
    </lineage>
</organism>
<evidence type="ECO:0000256" key="5">
    <source>
        <dbReference type="ARBA" id="ARBA00023136"/>
    </source>
</evidence>
<keyword evidence="4 8" id="KW-1133">Transmembrane helix</keyword>
<comment type="caution">
    <text evidence="9">The sequence shown here is derived from an EMBL/GenBank/DDBJ whole genome shotgun (WGS) entry which is preliminary data.</text>
</comment>
<dbReference type="GO" id="GO:0030424">
    <property type="term" value="C:axon"/>
    <property type="evidence" value="ECO:0007669"/>
    <property type="project" value="TreeGrafter"/>
</dbReference>
<feature type="transmembrane region" description="Helical" evidence="8">
    <location>
        <begin position="52"/>
        <end position="78"/>
    </location>
</feature>
<keyword evidence="10" id="KW-1185">Reference proteome</keyword>
<keyword evidence="3 8" id="KW-0812">Transmembrane</keyword>
<evidence type="ECO:0000256" key="2">
    <source>
        <dbReference type="ARBA" id="ARBA00022475"/>
    </source>
</evidence>
<dbReference type="GO" id="GO:0007165">
    <property type="term" value="P:signal transduction"/>
    <property type="evidence" value="ECO:0007669"/>
    <property type="project" value="UniProtKB-KW"/>
</dbReference>
<dbReference type="PANTHER" id="PTHR21143">
    <property type="entry name" value="INVERTEBRATE GUSTATORY RECEPTOR"/>
    <property type="match status" value="1"/>
</dbReference>
<dbReference type="GO" id="GO:0005886">
    <property type="term" value="C:plasma membrane"/>
    <property type="evidence" value="ECO:0007669"/>
    <property type="project" value="UniProtKB-SubCell"/>
</dbReference>
<dbReference type="GO" id="GO:0008049">
    <property type="term" value="P:male courtship behavior"/>
    <property type="evidence" value="ECO:0007669"/>
    <property type="project" value="TreeGrafter"/>
</dbReference>
<dbReference type="EMBL" id="LNIX01000009">
    <property type="protein sequence ID" value="OXA50327.1"/>
    <property type="molecule type" value="Genomic_DNA"/>
</dbReference>
<evidence type="ECO:0000256" key="8">
    <source>
        <dbReference type="SAM" id="Phobius"/>
    </source>
</evidence>
<evidence type="ECO:0000256" key="3">
    <source>
        <dbReference type="ARBA" id="ARBA00022692"/>
    </source>
</evidence>
<evidence type="ECO:0000313" key="10">
    <source>
        <dbReference type="Proteomes" id="UP000198287"/>
    </source>
</evidence>
<keyword evidence="7" id="KW-0807">Transducer</keyword>
<accession>A0A226E031</accession>
<feature type="transmembrane region" description="Helical" evidence="8">
    <location>
        <begin position="427"/>
        <end position="448"/>
    </location>
</feature>
<dbReference type="Pfam" id="PF08395">
    <property type="entry name" value="7tm_7"/>
    <property type="match status" value="1"/>
</dbReference>
<dbReference type="PANTHER" id="PTHR21143:SF104">
    <property type="entry name" value="GUSTATORY RECEPTOR 8A-RELATED"/>
    <property type="match status" value="1"/>
</dbReference>
<feature type="transmembrane region" description="Helical" evidence="8">
    <location>
        <begin position="319"/>
        <end position="346"/>
    </location>
</feature>
<protein>
    <submittedName>
        <fullName evidence="9">Gustatory and odorant receptor 22</fullName>
    </submittedName>
</protein>
<feature type="transmembrane region" description="Helical" evidence="8">
    <location>
        <begin position="202"/>
        <end position="225"/>
    </location>
</feature>
<name>A0A226E031_FOLCA</name>
<keyword evidence="6 9" id="KW-0675">Receptor</keyword>
<dbReference type="GO" id="GO:0050909">
    <property type="term" value="P:sensory perception of taste"/>
    <property type="evidence" value="ECO:0007669"/>
    <property type="project" value="InterPro"/>
</dbReference>
<gene>
    <name evidence="9" type="ORF">Fcan01_15150</name>
</gene>
<dbReference type="GO" id="GO:0007635">
    <property type="term" value="P:chemosensory behavior"/>
    <property type="evidence" value="ECO:0007669"/>
    <property type="project" value="TreeGrafter"/>
</dbReference>
<feature type="transmembrane region" description="Helical" evidence="8">
    <location>
        <begin position="98"/>
        <end position="120"/>
    </location>
</feature>
<proteinExistence type="predicted"/>
<reference evidence="9 10" key="1">
    <citation type="submission" date="2015-12" db="EMBL/GenBank/DDBJ databases">
        <title>The genome of Folsomia candida.</title>
        <authorList>
            <person name="Faddeeva A."/>
            <person name="Derks M.F."/>
            <person name="Anvar Y."/>
            <person name="Smit S."/>
            <person name="Van Straalen N."/>
            <person name="Roelofs D."/>
        </authorList>
    </citation>
    <scope>NUCLEOTIDE SEQUENCE [LARGE SCALE GENOMIC DNA]</scope>
    <source>
        <strain evidence="9 10">VU population</strain>
        <tissue evidence="9">Whole body</tissue>
    </source>
</reference>
<comment type="subcellular location">
    <subcellularLocation>
        <location evidence="1">Cell membrane</location>
        <topology evidence="1">Multi-pass membrane protein</topology>
    </subcellularLocation>
</comment>
<feature type="transmembrane region" description="Helical" evidence="8">
    <location>
        <begin position="163"/>
        <end position="182"/>
    </location>
</feature>
<dbReference type="Proteomes" id="UP000198287">
    <property type="component" value="Unassembled WGS sequence"/>
</dbReference>
<sequence>MSSNDITNSESTLISIAKWGLLTVKIPGYFPISVSTSSMKILTYSKLEKRQYLSFSYCSGAALYVIILSTLLSCWDLIFFARQSSFHKYLKARGPTEIYAYTLMLATSSMLGVYVQIFGLRKASKFLKYWEDTCTIFDQLQTKLGLNLGTLERFNSIENSIRNSFAALIIPILIHVLIDYGYRITDSILHEDGTNEDTQLAIGLGVWTFFSLSGSGISVWMTFFIQFYTACLYTVGNSLREISVDRFSTPGEALSRKSSNFSGEDELFTRMILQQRHPVPKSNNQGEKRVAKVDIETTLETCLSLFQSILGGISNFNSFFGVILIFEISACVLNLLVYLFFALVWLGRGEIGLLMETVVPIYIYGKELYDVGSFSEELTSAAESVVKSLGQNLPLDTLSPHMHLKLQMLSTQILTNPPAISAKQFFVINRGLVTAVLSGLATFLVVLVQFRDADSTATSAG</sequence>